<organism evidence="1 2">
    <name type="scientific">Corynebacterium durum F0235</name>
    <dbReference type="NCBI Taxonomy" id="1035195"/>
    <lineage>
        <taxon>Bacteria</taxon>
        <taxon>Bacillati</taxon>
        <taxon>Actinomycetota</taxon>
        <taxon>Actinomycetes</taxon>
        <taxon>Mycobacteriales</taxon>
        <taxon>Corynebacteriaceae</taxon>
        <taxon>Corynebacterium</taxon>
    </lineage>
</organism>
<keyword evidence="2" id="KW-1185">Reference proteome</keyword>
<name>L1MIX9_9CORY</name>
<dbReference type="EMBL" id="AMEM01000014">
    <property type="protein sequence ID" value="EKX91000.1"/>
    <property type="molecule type" value="Genomic_DNA"/>
</dbReference>
<sequence>APAQAPVPVQAPAPAPVQIVVHVSTLIFKGDCVKNCSEEGRAHIRCGELPCSS</sequence>
<reference evidence="1 2" key="1">
    <citation type="submission" date="2012-05" db="EMBL/GenBank/DDBJ databases">
        <authorList>
            <person name="Weinstock G."/>
            <person name="Sodergren E."/>
            <person name="Lobos E.A."/>
            <person name="Fulton L."/>
            <person name="Fulton R."/>
            <person name="Courtney L."/>
            <person name="Fronick C."/>
            <person name="O'Laughlin M."/>
            <person name="Godfrey J."/>
            <person name="Wilson R.M."/>
            <person name="Miner T."/>
            <person name="Farmer C."/>
            <person name="Delehaunty K."/>
            <person name="Cordes M."/>
            <person name="Minx P."/>
            <person name="Tomlinson C."/>
            <person name="Chen J."/>
            <person name="Wollam A."/>
            <person name="Pepin K.H."/>
            <person name="Bhonagiri V."/>
            <person name="Zhang X."/>
            <person name="Suruliraj S."/>
            <person name="Warren W."/>
            <person name="Mitreva M."/>
            <person name="Mardis E.R."/>
            <person name="Wilson R.K."/>
        </authorList>
    </citation>
    <scope>NUCLEOTIDE SEQUENCE [LARGE SCALE GENOMIC DNA]</scope>
    <source>
        <strain evidence="1 2">F0235</strain>
    </source>
</reference>
<dbReference type="AlphaFoldDB" id="L1MIX9"/>
<accession>L1MIX9</accession>
<comment type="caution">
    <text evidence="1">The sequence shown here is derived from an EMBL/GenBank/DDBJ whole genome shotgun (WGS) entry which is preliminary data.</text>
</comment>
<dbReference type="Proteomes" id="UP000010445">
    <property type="component" value="Unassembled WGS sequence"/>
</dbReference>
<dbReference type="PATRIC" id="fig|1035195.3.peg.780"/>
<feature type="non-terminal residue" evidence="1">
    <location>
        <position position="1"/>
    </location>
</feature>
<gene>
    <name evidence="1" type="ORF">HMPREF9997_00877</name>
</gene>
<protein>
    <submittedName>
        <fullName evidence="1">Uncharacterized protein</fullName>
    </submittedName>
</protein>
<proteinExistence type="predicted"/>
<evidence type="ECO:0000313" key="2">
    <source>
        <dbReference type="Proteomes" id="UP000010445"/>
    </source>
</evidence>
<dbReference type="HOGENOM" id="CLU_3054779_0_0_11"/>
<evidence type="ECO:0000313" key="1">
    <source>
        <dbReference type="EMBL" id="EKX91000.1"/>
    </source>
</evidence>